<keyword evidence="10" id="KW-1185">Reference proteome</keyword>
<dbReference type="SUPFAM" id="SSF53335">
    <property type="entry name" value="S-adenosyl-L-methionine-dependent methyltransferases"/>
    <property type="match status" value="1"/>
</dbReference>
<evidence type="ECO:0000313" key="9">
    <source>
        <dbReference type="EMBL" id="WEG35375.1"/>
    </source>
</evidence>
<dbReference type="InterPro" id="IPR036974">
    <property type="entry name" value="PUA_sf"/>
</dbReference>
<dbReference type="EMBL" id="CP118868">
    <property type="protein sequence ID" value="WEG35375.1"/>
    <property type="molecule type" value="Genomic_DNA"/>
</dbReference>
<evidence type="ECO:0000256" key="1">
    <source>
        <dbReference type="ARBA" id="ARBA00004496"/>
    </source>
</evidence>
<evidence type="ECO:0000256" key="2">
    <source>
        <dbReference type="ARBA" id="ARBA00022490"/>
    </source>
</evidence>
<dbReference type="Gene3D" id="3.30.750.80">
    <property type="entry name" value="RNA methyltransferase domain (HRMD) like"/>
    <property type="match status" value="1"/>
</dbReference>
<dbReference type="PANTHER" id="PTHR42873:SF1">
    <property type="entry name" value="S-ADENOSYLMETHIONINE-DEPENDENT METHYLTRANSFERASE DOMAIN-CONTAINING PROTEIN"/>
    <property type="match status" value="1"/>
</dbReference>
<dbReference type="RefSeq" id="WP_315567788.1">
    <property type="nucleotide sequence ID" value="NZ_CP118866.1"/>
</dbReference>
<dbReference type="CDD" id="cd21153">
    <property type="entry name" value="PUA_RlmI"/>
    <property type="match status" value="1"/>
</dbReference>
<gene>
    <name evidence="9" type="ORF">PYS61_05450</name>
</gene>
<dbReference type="GO" id="GO:0032259">
    <property type="term" value="P:methylation"/>
    <property type="evidence" value="ECO:0007669"/>
    <property type="project" value="UniProtKB-KW"/>
</dbReference>
<dbReference type="Gene3D" id="3.40.50.150">
    <property type="entry name" value="Vaccinia Virus protein VP39"/>
    <property type="match status" value="1"/>
</dbReference>
<dbReference type="InterPro" id="IPR041532">
    <property type="entry name" value="RlmI-like_PUA"/>
</dbReference>
<dbReference type="Proteomes" id="UP001220478">
    <property type="component" value="Chromosome"/>
</dbReference>
<evidence type="ECO:0000259" key="7">
    <source>
        <dbReference type="Pfam" id="PF10672"/>
    </source>
</evidence>
<evidence type="ECO:0000256" key="6">
    <source>
        <dbReference type="ARBA" id="ARBA00038091"/>
    </source>
</evidence>
<dbReference type="SUPFAM" id="SSF88697">
    <property type="entry name" value="PUA domain-like"/>
    <property type="match status" value="1"/>
</dbReference>
<dbReference type="CDD" id="cd11572">
    <property type="entry name" value="RlmI_M_like"/>
    <property type="match status" value="1"/>
</dbReference>
<evidence type="ECO:0000256" key="4">
    <source>
        <dbReference type="ARBA" id="ARBA00022679"/>
    </source>
</evidence>
<evidence type="ECO:0000256" key="3">
    <source>
        <dbReference type="ARBA" id="ARBA00022603"/>
    </source>
</evidence>
<evidence type="ECO:0000259" key="8">
    <source>
        <dbReference type="Pfam" id="PF17785"/>
    </source>
</evidence>
<feature type="domain" description="RlmI-like PUA" evidence="8">
    <location>
        <begin position="21"/>
        <end position="84"/>
    </location>
</feature>
<accession>A0ABY8C942</accession>
<dbReference type="PANTHER" id="PTHR42873">
    <property type="entry name" value="RIBOSOMAL RNA LARGE SUBUNIT METHYLTRANSFERASE"/>
    <property type="match status" value="1"/>
</dbReference>
<name>A0ABY8C942_9FIRM</name>
<keyword evidence="5" id="KW-0949">S-adenosyl-L-methionine</keyword>
<organism evidence="9 10">
    <name type="scientific">Amygdalobacter indicium</name>
    <dbReference type="NCBI Taxonomy" id="3029272"/>
    <lineage>
        <taxon>Bacteria</taxon>
        <taxon>Bacillati</taxon>
        <taxon>Bacillota</taxon>
        <taxon>Clostridia</taxon>
        <taxon>Eubacteriales</taxon>
        <taxon>Oscillospiraceae</taxon>
        <taxon>Amygdalobacter</taxon>
    </lineage>
</organism>
<dbReference type="Pfam" id="PF10672">
    <property type="entry name" value="Methyltrans_SAM"/>
    <property type="match status" value="1"/>
</dbReference>
<sequence length="438" mass="49105">MTDKFNDRLQKAKFPPIIASDKGVAWLNGGHLWLYRNDLSDSLNGDFQSAWSSGDIVDVFSRKGTYLGSGFYNAAGQIAVRLLSNNRNETFDSAFWLRRLRYAVEYRKQLKLLNAEGACRLIYGEADGFPGLTCDRFNDVLVIEIFSLGIAKIWPELQAQLLQLLREEYSIRIRLVYEKSLGPLRAKEGLETFAGLRYCAAASADKEKELLPVGIVENGINFSVDFVNGQKTGYFLDQRENRLFLQRIAAGKNVLECFTHTGSFALNALKGGAEHVLAVDISTTALNQAKINAALNPALDSRKITWMKADVFNLLTALNEHRTGEDWDKAAALGKFDMILLDPPAFAKTREVKNSAYKGYLNINYQAMRLLPRGGYLVTTSCSHFMPEADFSKMLAEAARMADVKLKLLARKEQAPDHPILLSMPETAYLKTYFLQII</sequence>
<protein>
    <submittedName>
        <fullName evidence="9">Class I SAM-dependent rRNA methyltransferase</fullName>
    </submittedName>
</protein>
<dbReference type="CDD" id="cd02440">
    <property type="entry name" value="AdoMet_MTases"/>
    <property type="match status" value="1"/>
</dbReference>
<dbReference type="InterPro" id="IPR015947">
    <property type="entry name" value="PUA-like_sf"/>
</dbReference>
<reference evidence="9 10" key="1">
    <citation type="submission" date="2023-02" db="EMBL/GenBank/DDBJ databases">
        <title>Novel Oscillospiraceae bacterial genomes.</title>
        <authorList>
            <person name="Srinivasan S."/>
            <person name="Austin M.N."/>
            <person name="Fiedler T.L."/>
            <person name="Strenk S.M."/>
            <person name="Agnew K.J."/>
            <person name="Nagana Gowda G.A."/>
            <person name="Raftery D."/>
            <person name="Beamer M.A."/>
            <person name="Achilles S.L."/>
            <person name="Wiesenfeld H.C."/>
            <person name="Fredricks D.N."/>
            <person name="Hillier S.L."/>
        </authorList>
    </citation>
    <scope>NUCLEOTIDE SEQUENCE [LARGE SCALE GENOMIC DNA]</scope>
    <source>
        <strain evidence="9 10">CHIC02 1186E3-8</strain>
    </source>
</reference>
<dbReference type="InterPro" id="IPR029063">
    <property type="entry name" value="SAM-dependent_MTases_sf"/>
</dbReference>
<evidence type="ECO:0000256" key="5">
    <source>
        <dbReference type="ARBA" id="ARBA00022691"/>
    </source>
</evidence>
<dbReference type="Pfam" id="PF17785">
    <property type="entry name" value="PUA_3"/>
    <property type="match status" value="1"/>
</dbReference>
<evidence type="ECO:0000313" key="10">
    <source>
        <dbReference type="Proteomes" id="UP001220478"/>
    </source>
</evidence>
<feature type="domain" description="S-adenosylmethionine-dependent methyltransferase" evidence="7">
    <location>
        <begin position="213"/>
        <end position="420"/>
    </location>
</feature>
<dbReference type="GO" id="GO:0008168">
    <property type="term" value="F:methyltransferase activity"/>
    <property type="evidence" value="ECO:0007669"/>
    <property type="project" value="UniProtKB-KW"/>
</dbReference>
<proteinExistence type="inferred from homology"/>
<dbReference type="Gene3D" id="2.30.130.10">
    <property type="entry name" value="PUA domain"/>
    <property type="match status" value="1"/>
</dbReference>
<keyword evidence="2" id="KW-0963">Cytoplasm</keyword>
<comment type="similarity">
    <text evidence="6">Belongs to the methyltransferase superfamily. RlmI family.</text>
</comment>
<keyword evidence="3 9" id="KW-0489">Methyltransferase</keyword>
<keyword evidence="4" id="KW-0808">Transferase</keyword>
<comment type="subcellular location">
    <subcellularLocation>
        <location evidence="1">Cytoplasm</location>
    </subcellularLocation>
</comment>
<dbReference type="InterPro" id="IPR019614">
    <property type="entry name" value="SAM-dep_methyl-trfase"/>
</dbReference>